<feature type="non-terminal residue" evidence="1">
    <location>
        <position position="257"/>
    </location>
</feature>
<dbReference type="PANTHER" id="PTHR19446">
    <property type="entry name" value="REVERSE TRANSCRIPTASES"/>
    <property type="match status" value="1"/>
</dbReference>
<reference evidence="1" key="1">
    <citation type="submission" date="2013-07" db="EMBL/GenBank/DDBJ databases">
        <title>Midgut Transcriptome Profiling of Anoplphora glabripennis, a Lignocellulose Degrading, Wood-Boring Cerambycid.</title>
        <authorList>
            <person name="Scully E.D."/>
            <person name="Hoover K."/>
            <person name="Carlson J.E."/>
            <person name="Tien M."/>
            <person name="Geib S.M."/>
        </authorList>
    </citation>
    <scope>NUCLEOTIDE SEQUENCE</scope>
</reference>
<protein>
    <submittedName>
        <fullName evidence="1">Retrovirus-related Pol polyprotein</fullName>
    </submittedName>
</protein>
<dbReference type="InterPro" id="IPR043502">
    <property type="entry name" value="DNA/RNA_pol_sf"/>
</dbReference>
<name>V5GTU7_ANOGL</name>
<dbReference type="EMBL" id="GALX01004803">
    <property type="protein sequence ID" value="JAB63663.1"/>
    <property type="molecule type" value="Transcribed_RNA"/>
</dbReference>
<dbReference type="GO" id="GO:0071897">
    <property type="term" value="P:DNA biosynthetic process"/>
    <property type="evidence" value="ECO:0007669"/>
    <property type="project" value="UniProtKB-ARBA"/>
</dbReference>
<gene>
    <name evidence="1" type="primary">PO11</name>
</gene>
<dbReference type="AlphaFoldDB" id="V5GTU7"/>
<organism evidence="1">
    <name type="scientific">Anoplophora glabripennis</name>
    <name type="common">Asian longhorn beetle</name>
    <name type="synonym">Anoplophora nobilis</name>
    <dbReference type="NCBI Taxonomy" id="217634"/>
    <lineage>
        <taxon>Eukaryota</taxon>
        <taxon>Metazoa</taxon>
        <taxon>Ecdysozoa</taxon>
        <taxon>Arthropoda</taxon>
        <taxon>Hexapoda</taxon>
        <taxon>Insecta</taxon>
        <taxon>Pterygota</taxon>
        <taxon>Neoptera</taxon>
        <taxon>Endopterygota</taxon>
        <taxon>Coleoptera</taxon>
        <taxon>Polyphaga</taxon>
        <taxon>Cucujiformia</taxon>
        <taxon>Chrysomeloidea</taxon>
        <taxon>Cerambycidae</taxon>
        <taxon>Lamiinae</taxon>
        <taxon>Lamiini</taxon>
        <taxon>Anoplophora</taxon>
    </lineage>
</organism>
<sequence>MTRQDSDWEIYKTHLRLFKKLVRKRQRDAWRAYCEEIEDYSQAARLCKILAKEKDHDIDLLTREDGVRTANLNESLELLMRTHFPGSTSMEREDWPDEIENPPAVMDWQIANQTVTKDKIRWAMQTFSPFKSPGTDGIYPALLQWGLDALMPHLERMFRLCFAHLYIPKIWREVRVVFIPKTGRLDYTSPKAYRPISLTSFLLKTMEKLCERYIRDSVLMDRQPHSNQHTYTPGRSTDTALRWWAGSRNLWTTKSPA</sequence>
<accession>V5GTU7</accession>
<evidence type="ECO:0000313" key="1">
    <source>
        <dbReference type="EMBL" id="JAB63663.1"/>
    </source>
</evidence>
<proteinExistence type="predicted"/>
<dbReference type="SUPFAM" id="SSF56672">
    <property type="entry name" value="DNA/RNA polymerases"/>
    <property type="match status" value="1"/>
</dbReference>